<keyword evidence="14" id="KW-1185">Reference proteome</keyword>
<dbReference type="GO" id="GO:0016616">
    <property type="term" value="F:oxidoreductase activity, acting on the CH-OH group of donors, NAD or NADP as acceptor"/>
    <property type="evidence" value="ECO:0007669"/>
    <property type="project" value="InterPro"/>
</dbReference>
<dbReference type="InterPro" id="IPR015815">
    <property type="entry name" value="HIBADH-related"/>
</dbReference>
<dbReference type="PANTHER" id="PTHR43060">
    <property type="entry name" value="3-HYDROXYISOBUTYRATE DEHYDROGENASE-LIKE 1, MITOCHONDRIAL-RELATED"/>
    <property type="match status" value="1"/>
</dbReference>
<dbReference type="Proteomes" id="UP000198925">
    <property type="component" value="Unassembled WGS sequence"/>
</dbReference>
<dbReference type="InterPro" id="IPR036291">
    <property type="entry name" value="NAD(P)-bd_dom_sf"/>
</dbReference>
<dbReference type="STRING" id="938405.SAMN02927895_00695"/>
<dbReference type="InterPro" id="IPR002204">
    <property type="entry name" value="3-OH-isobutyrate_DH-rel_CS"/>
</dbReference>
<evidence type="ECO:0000256" key="9">
    <source>
        <dbReference type="ARBA" id="ARBA00047312"/>
    </source>
</evidence>
<evidence type="ECO:0000256" key="6">
    <source>
        <dbReference type="ARBA" id="ARBA00037979"/>
    </source>
</evidence>
<dbReference type="GO" id="GO:0050661">
    <property type="term" value="F:NADP binding"/>
    <property type="evidence" value="ECO:0007669"/>
    <property type="project" value="InterPro"/>
</dbReference>
<sequence>MQVGVIGLGSMGMGAALSLLKVADFHVAGVDPREGARAEFAAAGGKAVPRAADLPEGTEVVLVLVVNAHQAEAALFGPEGAAPRLAPGAVLIVSSTMAPEDARRLAGMAEAKGLLYVDAPVSGGAVGARAGAMTVMASGSPAAMAKAGPVLAAVSKKVWTLGDAPGLGSTMKVVHQLLAGVHIAVAAEAMALGIKSGLDARTLFDIVIGAAGNSWMFENRMPHVLEGDETPRSAVDIFVKDLGLVGDLARSVAFPAPLAAQAQQLFIAASAQGHGGKDDAFVIRAYQALTGIRLPQEK</sequence>
<gene>
    <name evidence="13" type="ORF">SAMN04487779_1001505</name>
</gene>
<dbReference type="PIRSF" id="PIRSF000103">
    <property type="entry name" value="HIBADH"/>
    <property type="match status" value="1"/>
</dbReference>
<evidence type="ECO:0000256" key="2">
    <source>
        <dbReference type="ARBA" id="ARBA00023002"/>
    </source>
</evidence>
<feature type="active site" evidence="10">
    <location>
        <position position="172"/>
    </location>
</feature>
<dbReference type="PROSITE" id="PS00895">
    <property type="entry name" value="3_HYDROXYISOBUT_DH"/>
    <property type="match status" value="1"/>
</dbReference>
<evidence type="ECO:0000256" key="4">
    <source>
        <dbReference type="ARBA" id="ARBA00023277"/>
    </source>
</evidence>
<dbReference type="NCBIfam" id="NF043037">
    <property type="entry name" value="ThreonDh"/>
    <property type="match status" value="1"/>
</dbReference>
<evidence type="ECO:0000256" key="1">
    <source>
        <dbReference type="ARBA" id="ARBA00022857"/>
    </source>
</evidence>
<dbReference type="SUPFAM" id="SSF51735">
    <property type="entry name" value="NAD(P)-binding Rossmann-fold domains"/>
    <property type="match status" value="1"/>
</dbReference>
<dbReference type="GO" id="GO:0051287">
    <property type="term" value="F:NAD binding"/>
    <property type="evidence" value="ECO:0007669"/>
    <property type="project" value="InterPro"/>
</dbReference>
<reference evidence="13 14" key="1">
    <citation type="submission" date="2016-10" db="EMBL/GenBank/DDBJ databases">
        <authorList>
            <person name="de Groot N.N."/>
        </authorList>
    </citation>
    <scope>NUCLEOTIDE SEQUENCE [LARGE SCALE GENOMIC DNA]</scope>
    <source>
        <strain evidence="13 14">CPCC 100156</strain>
    </source>
</reference>
<evidence type="ECO:0000313" key="13">
    <source>
        <dbReference type="EMBL" id="SDC29778.1"/>
    </source>
</evidence>
<feature type="domain" description="3-hydroxyisobutyrate dehydrogenase-like NAD-binding" evidence="12">
    <location>
        <begin position="166"/>
        <end position="286"/>
    </location>
</feature>
<comment type="catalytic activity">
    <reaction evidence="9">
        <text>L-threonate + NAD(+) = 2-dehydro-L-erythronate + NADH + H(+)</text>
        <dbReference type="Rhea" id="RHEA:52548"/>
        <dbReference type="ChEBI" id="CHEBI:15378"/>
        <dbReference type="ChEBI" id="CHEBI:57540"/>
        <dbReference type="ChEBI" id="CHEBI:57561"/>
        <dbReference type="ChEBI" id="CHEBI:57945"/>
        <dbReference type="ChEBI" id="CHEBI:136669"/>
        <dbReference type="EC" id="1.1.1.411"/>
    </reaction>
</comment>
<dbReference type="RefSeq" id="WP_090560799.1">
    <property type="nucleotide sequence ID" value="NZ_FMXZ01000001.1"/>
</dbReference>
<dbReference type="PANTHER" id="PTHR43060:SF17">
    <property type="entry name" value="L-THREONATE DEHYDROGENASE"/>
    <property type="match status" value="1"/>
</dbReference>
<feature type="domain" description="6-phosphogluconate dehydrogenase NADP-binding" evidence="11">
    <location>
        <begin position="2"/>
        <end position="162"/>
    </location>
</feature>
<dbReference type="EMBL" id="FMZX01000001">
    <property type="protein sequence ID" value="SDC29778.1"/>
    <property type="molecule type" value="Genomic_DNA"/>
</dbReference>
<keyword evidence="2" id="KW-0560">Oxidoreductase</keyword>
<dbReference type="InterPro" id="IPR029154">
    <property type="entry name" value="HIBADH-like_NADP-bd"/>
</dbReference>
<dbReference type="OrthoDB" id="9812907at2"/>
<evidence type="ECO:0000313" key="14">
    <source>
        <dbReference type="Proteomes" id="UP000198925"/>
    </source>
</evidence>
<protein>
    <recommendedName>
        <fullName evidence="8">L-threonate dehydrogenase</fullName>
        <ecNumber evidence="7">1.1.1.411</ecNumber>
    </recommendedName>
</protein>
<evidence type="ECO:0000256" key="10">
    <source>
        <dbReference type="PIRSR" id="PIRSR000103-1"/>
    </source>
</evidence>
<evidence type="ECO:0000259" key="11">
    <source>
        <dbReference type="Pfam" id="PF03446"/>
    </source>
</evidence>
<keyword evidence="4" id="KW-0119">Carbohydrate metabolism</keyword>
<dbReference type="InterPro" id="IPR008927">
    <property type="entry name" value="6-PGluconate_DH-like_C_sf"/>
</dbReference>
<accession>A0A1G6KG11</accession>
<evidence type="ECO:0000256" key="5">
    <source>
        <dbReference type="ARBA" id="ARBA00037062"/>
    </source>
</evidence>
<comment type="similarity">
    <text evidence="6">Belongs to the HIBADH-related family. L-threonate dehydrogenase subfamily.</text>
</comment>
<keyword evidence="1" id="KW-0521">NADP</keyword>
<dbReference type="Pfam" id="PF14833">
    <property type="entry name" value="NAD_binding_11"/>
    <property type="match status" value="1"/>
</dbReference>
<dbReference type="Pfam" id="PF03446">
    <property type="entry name" value="NAD_binding_2"/>
    <property type="match status" value="1"/>
</dbReference>
<dbReference type="InterPro" id="IPR050006">
    <property type="entry name" value="LtnD"/>
</dbReference>
<evidence type="ECO:0000256" key="3">
    <source>
        <dbReference type="ARBA" id="ARBA00023027"/>
    </source>
</evidence>
<evidence type="ECO:0000259" key="12">
    <source>
        <dbReference type="Pfam" id="PF14833"/>
    </source>
</evidence>
<dbReference type="InterPro" id="IPR006115">
    <property type="entry name" value="6PGDH_NADP-bd"/>
</dbReference>
<dbReference type="AlphaFoldDB" id="A0A1G6KG11"/>
<dbReference type="InterPro" id="IPR013328">
    <property type="entry name" value="6PGD_dom2"/>
</dbReference>
<dbReference type="Gene3D" id="1.10.1040.10">
    <property type="entry name" value="N-(1-d-carboxylethyl)-l-norvaline Dehydrogenase, domain 2"/>
    <property type="match status" value="1"/>
</dbReference>
<dbReference type="EC" id="1.1.1.411" evidence="7"/>
<dbReference type="SUPFAM" id="SSF48179">
    <property type="entry name" value="6-phosphogluconate dehydrogenase C-terminal domain-like"/>
    <property type="match status" value="1"/>
</dbReference>
<proteinExistence type="inferred from homology"/>
<keyword evidence="3" id="KW-0520">NAD</keyword>
<dbReference type="Gene3D" id="3.40.50.720">
    <property type="entry name" value="NAD(P)-binding Rossmann-like Domain"/>
    <property type="match status" value="1"/>
</dbReference>
<organism evidence="13 14">
    <name type="scientific">Belnapia rosea</name>
    <dbReference type="NCBI Taxonomy" id="938405"/>
    <lineage>
        <taxon>Bacteria</taxon>
        <taxon>Pseudomonadati</taxon>
        <taxon>Pseudomonadota</taxon>
        <taxon>Alphaproteobacteria</taxon>
        <taxon>Acetobacterales</taxon>
        <taxon>Roseomonadaceae</taxon>
        <taxon>Belnapia</taxon>
    </lineage>
</organism>
<evidence type="ECO:0000256" key="8">
    <source>
        <dbReference type="ARBA" id="ARBA00039407"/>
    </source>
</evidence>
<evidence type="ECO:0000256" key="7">
    <source>
        <dbReference type="ARBA" id="ARBA00038870"/>
    </source>
</evidence>
<name>A0A1G6KG11_9PROT</name>
<comment type="function">
    <text evidence="5">Catalyzes oxidation of L-threonate to 2-oxo-tetronate. Can use either NAD(+) or NADP(+) as cosubstrate, with a preference for NAD(+).</text>
</comment>
<dbReference type="GO" id="GO:0016054">
    <property type="term" value="P:organic acid catabolic process"/>
    <property type="evidence" value="ECO:0007669"/>
    <property type="project" value="UniProtKB-ARBA"/>
</dbReference>